<evidence type="ECO:0000313" key="3">
    <source>
        <dbReference type="Proteomes" id="UP000054567"/>
    </source>
</evidence>
<dbReference type="PROSITE" id="PS51257">
    <property type="entry name" value="PROKAR_LIPOPROTEIN"/>
    <property type="match status" value="1"/>
</dbReference>
<organism evidence="2 3">
    <name type="scientific">Coccidioides posadasii RMSCC 3488</name>
    <dbReference type="NCBI Taxonomy" id="454284"/>
    <lineage>
        <taxon>Eukaryota</taxon>
        <taxon>Fungi</taxon>
        <taxon>Dikarya</taxon>
        <taxon>Ascomycota</taxon>
        <taxon>Pezizomycotina</taxon>
        <taxon>Eurotiomycetes</taxon>
        <taxon>Eurotiomycetidae</taxon>
        <taxon>Onygenales</taxon>
        <taxon>Onygenaceae</taxon>
        <taxon>Coccidioides</taxon>
    </lineage>
</organism>
<gene>
    <name evidence="2" type="ORF">CPAG_08148</name>
</gene>
<keyword evidence="1" id="KW-0732">Signal</keyword>
<reference evidence="2 3" key="1">
    <citation type="submission" date="2007-06" db="EMBL/GenBank/DDBJ databases">
        <title>The Genome Sequence of Coccidioides posadasii RMSCC_3488.</title>
        <authorList>
            <consortium name="Coccidioides Genome Resources Consortium"/>
            <consortium name="The Broad Institute Genome Sequencing Platform"/>
            <person name="Henn M.R."/>
            <person name="Sykes S."/>
            <person name="Young S."/>
            <person name="Jaffe D."/>
            <person name="Berlin A."/>
            <person name="Alvarez P."/>
            <person name="Butler J."/>
            <person name="Gnerre S."/>
            <person name="Grabherr M."/>
            <person name="Mauceli E."/>
            <person name="Brockman W."/>
            <person name="Kodira C."/>
            <person name="Alvarado L."/>
            <person name="Zeng Q."/>
            <person name="Crawford M."/>
            <person name="Antoine C."/>
            <person name="Devon K."/>
            <person name="Galgiani J."/>
            <person name="Orsborn K."/>
            <person name="Lewis M.L."/>
            <person name="Nusbaum C."/>
            <person name="Galagan J."/>
            <person name="Birren B."/>
        </authorList>
    </citation>
    <scope>NUCLEOTIDE SEQUENCE [LARGE SCALE GENOMIC DNA]</scope>
    <source>
        <strain evidence="2 3">RMSCC 3488</strain>
    </source>
</reference>
<dbReference type="VEuPathDB" id="FungiDB:CPAG_08148"/>
<accession>A0A0J6IIY8</accession>
<dbReference type="EMBL" id="DS268113">
    <property type="protein sequence ID" value="KMM71847.1"/>
    <property type="molecule type" value="Genomic_DNA"/>
</dbReference>
<dbReference type="AlphaFoldDB" id="A0A0J6IIY8"/>
<sequence>MRASLIQNIVIAAVLACCATADFHLMVSDGPNVPVRYFICPSNYFKRKCYCDGDRRSETGFVAKASNGEWKVKLEKVCGVAEIDFWYRPKGAGGDNRIRWEGYIPNADGRVVAQCYPNGGKVVSKPACYVGFPQRYNAHDRWVCYSEICGHA</sequence>
<evidence type="ECO:0000313" key="2">
    <source>
        <dbReference type="EMBL" id="KMM71847.1"/>
    </source>
</evidence>
<feature type="signal peptide" evidence="1">
    <location>
        <begin position="1"/>
        <end position="21"/>
    </location>
</feature>
<protein>
    <submittedName>
        <fullName evidence="2">Uncharacterized protein</fullName>
    </submittedName>
</protein>
<feature type="chain" id="PRO_5005274843" evidence="1">
    <location>
        <begin position="22"/>
        <end position="152"/>
    </location>
</feature>
<dbReference type="Proteomes" id="UP000054567">
    <property type="component" value="Unassembled WGS sequence"/>
</dbReference>
<proteinExistence type="predicted"/>
<reference evidence="3" key="2">
    <citation type="journal article" date="2009" name="Genome Res.">
        <title>Comparative genomic analyses of the human fungal pathogens Coccidioides and their relatives.</title>
        <authorList>
            <person name="Sharpton T.J."/>
            <person name="Stajich J.E."/>
            <person name="Rounsley S.D."/>
            <person name="Gardner M.J."/>
            <person name="Wortman J.R."/>
            <person name="Jordar V.S."/>
            <person name="Maiti R."/>
            <person name="Kodira C.D."/>
            <person name="Neafsey D.E."/>
            <person name="Zeng Q."/>
            <person name="Hung C.-Y."/>
            <person name="McMahan C."/>
            <person name="Muszewska A."/>
            <person name="Grynberg M."/>
            <person name="Mandel M.A."/>
            <person name="Kellner E.M."/>
            <person name="Barker B.M."/>
            <person name="Galgiani J.N."/>
            <person name="Orbach M.J."/>
            <person name="Kirkland T.N."/>
            <person name="Cole G.T."/>
            <person name="Henn M.R."/>
            <person name="Birren B.W."/>
            <person name="Taylor J.W."/>
        </authorList>
    </citation>
    <scope>NUCLEOTIDE SEQUENCE [LARGE SCALE GENOMIC DNA]</scope>
    <source>
        <strain evidence="3">RMSCC 3488</strain>
    </source>
</reference>
<reference evidence="3" key="3">
    <citation type="journal article" date="2010" name="Genome Res.">
        <title>Population genomic sequencing of Coccidioides fungi reveals recent hybridization and transposon control.</title>
        <authorList>
            <person name="Neafsey D.E."/>
            <person name="Barker B.M."/>
            <person name="Sharpton T.J."/>
            <person name="Stajich J.E."/>
            <person name="Park D.J."/>
            <person name="Whiston E."/>
            <person name="Hung C.-Y."/>
            <person name="McMahan C."/>
            <person name="White J."/>
            <person name="Sykes S."/>
            <person name="Heiman D."/>
            <person name="Young S."/>
            <person name="Zeng Q."/>
            <person name="Abouelleil A."/>
            <person name="Aftuck L."/>
            <person name="Bessette D."/>
            <person name="Brown A."/>
            <person name="FitzGerald M."/>
            <person name="Lui A."/>
            <person name="Macdonald J.P."/>
            <person name="Priest M."/>
            <person name="Orbach M.J."/>
            <person name="Galgiani J.N."/>
            <person name="Kirkland T.N."/>
            <person name="Cole G.T."/>
            <person name="Birren B.W."/>
            <person name="Henn M.R."/>
            <person name="Taylor J.W."/>
            <person name="Rounsley S.D."/>
        </authorList>
    </citation>
    <scope>NUCLEOTIDE SEQUENCE [LARGE SCALE GENOMIC DNA]</scope>
    <source>
        <strain evidence="3">RMSCC 3488</strain>
    </source>
</reference>
<name>A0A0J6IIY8_COCPO</name>
<evidence type="ECO:0000256" key="1">
    <source>
        <dbReference type="SAM" id="SignalP"/>
    </source>
</evidence>